<accession>A0A9I9DMB1</accession>
<evidence type="ECO:0000313" key="1">
    <source>
        <dbReference type="EnsemblPlants" id="MELO3C020260.2.1"/>
    </source>
</evidence>
<organism evidence="1">
    <name type="scientific">Cucumis melo</name>
    <name type="common">Muskmelon</name>
    <dbReference type="NCBI Taxonomy" id="3656"/>
    <lineage>
        <taxon>Eukaryota</taxon>
        <taxon>Viridiplantae</taxon>
        <taxon>Streptophyta</taxon>
        <taxon>Embryophyta</taxon>
        <taxon>Tracheophyta</taxon>
        <taxon>Spermatophyta</taxon>
        <taxon>Magnoliopsida</taxon>
        <taxon>eudicotyledons</taxon>
        <taxon>Gunneridae</taxon>
        <taxon>Pentapetalae</taxon>
        <taxon>rosids</taxon>
        <taxon>fabids</taxon>
        <taxon>Cucurbitales</taxon>
        <taxon>Cucurbitaceae</taxon>
        <taxon>Benincaseae</taxon>
        <taxon>Cucumis</taxon>
    </lineage>
</organism>
<sequence>MASRMSLVILDAISNTSVMCVAIRHMINDIGNSWDLLTFSWCIGSSPIKRCFSSVNHITETKKEERNKKRRRRRGREPSRCHRTLPLCPVVVCHQSFLF</sequence>
<name>A0A9I9DMB1_CUCME</name>
<dbReference type="AlphaFoldDB" id="A0A9I9DMB1"/>
<proteinExistence type="predicted"/>
<protein>
    <submittedName>
        <fullName evidence="1">Uncharacterized protein</fullName>
    </submittedName>
</protein>
<dbReference type="EnsemblPlants" id="MELO3C020260.2.1">
    <property type="protein sequence ID" value="MELO3C020260.2.1"/>
    <property type="gene ID" value="MELO3C020260.2"/>
</dbReference>
<dbReference type="Gramene" id="MELO3C020260.2.1">
    <property type="protein sequence ID" value="MELO3C020260.2.1"/>
    <property type="gene ID" value="MELO3C020260.2"/>
</dbReference>
<reference evidence="1" key="1">
    <citation type="submission" date="2023-03" db="UniProtKB">
        <authorList>
            <consortium name="EnsemblPlants"/>
        </authorList>
    </citation>
    <scope>IDENTIFICATION</scope>
</reference>